<keyword evidence="3" id="KW-1185">Reference proteome</keyword>
<dbReference type="RefSeq" id="WP_317626794.1">
    <property type="nucleotide sequence ID" value="NZ_JANFFA010000004.1"/>
</dbReference>
<sequence>MNRPLTGITAATATVPEDSRIAPGFPGSLPILTLEGELPISQLMPGDRVITRDQGMAILRDITPMRTRCAMVRVRGGSLGHVTPGVDTLLPAAQPVLLRDWRAKALFGLPQAIAPAQALIDGEFICDAGEHEVALIQLSFDAPHILYVGGLELSCPGPEALRKAA</sequence>
<accession>A0AAJ1X5E5</accession>
<gene>
    <name evidence="2" type="ORF">NOI20_13690</name>
</gene>
<evidence type="ECO:0000313" key="2">
    <source>
        <dbReference type="EMBL" id="MDQ2095168.1"/>
    </source>
</evidence>
<reference evidence="2" key="2">
    <citation type="submission" date="2023-04" db="EMBL/GenBank/DDBJ databases">
        <title>'Rhodoalgimonas zhirmunskyi' gen. nov., isolated from a red alga.</title>
        <authorList>
            <person name="Nedashkovskaya O.I."/>
            <person name="Otstavnykh N.Y."/>
            <person name="Bystritskaya E.P."/>
            <person name="Balabanova L.A."/>
            <person name="Isaeva M.P."/>
        </authorList>
    </citation>
    <scope>NUCLEOTIDE SEQUENCE</scope>
    <source>
        <strain evidence="2">10Alg 79</strain>
    </source>
</reference>
<comment type="caution">
    <text evidence="2">The sequence shown here is derived from an EMBL/GenBank/DDBJ whole genome shotgun (WGS) entry which is preliminary data.</text>
</comment>
<evidence type="ECO:0000259" key="1">
    <source>
        <dbReference type="Pfam" id="PF13403"/>
    </source>
</evidence>
<name>A0AAJ1X5E5_9RHOB</name>
<dbReference type="EMBL" id="JANFFA010000004">
    <property type="protein sequence ID" value="MDQ2095168.1"/>
    <property type="molecule type" value="Genomic_DNA"/>
</dbReference>
<reference evidence="2" key="1">
    <citation type="submission" date="2022-07" db="EMBL/GenBank/DDBJ databases">
        <authorList>
            <person name="Otstavnykh N."/>
            <person name="Isaeva M."/>
            <person name="Bystritskaya E."/>
        </authorList>
    </citation>
    <scope>NUCLEOTIDE SEQUENCE</scope>
    <source>
        <strain evidence="2">10Alg 79</strain>
    </source>
</reference>
<feature type="domain" description="Hedgehog/Intein (Hint)" evidence="1">
    <location>
        <begin position="30"/>
        <end position="152"/>
    </location>
</feature>
<proteinExistence type="predicted"/>
<organism evidence="2 3">
    <name type="scientific">Rhodalgimonas zhirmunskyi</name>
    <dbReference type="NCBI Taxonomy" id="2964767"/>
    <lineage>
        <taxon>Bacteria</taxon>
        <taxon>Pseudomonadati</taxon>
        <taxon>Pseudomonadota</taxon>
        <taxon>Alphaproteobacteria</taxon>
        <taxon>Rhodobacterales</taxon>
        <taxon>Roseobacteraceae</taxon>
        <taxon>Rhodalgimonas</taxon>
    </lineage>
</organism>
<dbReference type="AlphaFoldDB" id="A0AAJ1X5E5"/>
<dbReference type="Pfam" id="PF13403">
    <property type="entry name" value="Hint_2"/>
    <property type="match status" value="1"/>
</dbReference>
<protein>
    <submittedName>
        <fullName evidence="2">Hint domain-containing protein</fullName>
    </submittedName>
</protein>
<dbReference type="Proteomes" id="UP001227162">
    <property type="component" value="Unassembled WGS sequence"/>
</dbReference>
<dbReference type="InterPro" id="IPR028992">
    <property type="entry name" value="Hedgehog/Intein_dom"/>
</dbReference>
<evidence type="ECO:0000313" key="3">
    <source>
        <dbReference type="Proteomes" id="UP001227162"/>
    </source>
</evidence>